<dbReference type="OrthoDB" id="2745898at2759"/>
<dbReference type="Pfam" id="PF12937">
    <property type="entry name" value="F-box-like"/>
    <property type="match status" value="1"/>
</dbReference>
<evidence type="ECO:0000259" key="1">
    <source>
        <dbReference type="Pfam" id="PF12937"/>
    </source>
</evidence>
<dbReference type="SUPFAM" id="SSF81383">
    <property type="entry name" value="F-box domain"/>
    <property type="match status" value="1"/>
</dbReference>
<feature type="domain" description="F-box" evidence="1">
    <location>
        <begin position="3"/>
        <end position="40"/>
    </location>
</feature>
<proteinExistence type="predicted"/>
<reference evidence="3" key="2">
    <citation type="submission" date="2015-01" db="EMBL/GenBank/DDBJ databases">
        <title>Evolutionary Origins and Diversification of the Mycorrhizal Mutualists.</title>
        <authorList>
            <consortium name="DOE Joint Genome Institute"/>
            <consortium name="Mycorrhizal Genomics Consortium"/>
            <person name="Kohler A."/>
            <person name="Kuo A."/>
            <person name="Nagy L.G."/>
            <person name="Floudas D."/>
            <person name="Copeland A."/>
            <person name="Barry K.W."/>
            <person name="Cichocki N."/>
            <person name="Veneault-Fourrey C."/>
            <person name="LaButti K."/>
            <person name="Lindquist E.A."/>
            <person name="Lipzen A."/>
            <person name="Lundell T."/>
            <person name="Morin E."/>
            <person name="Murat C."/>
            <person name="Riley R."/>
            <person name="Ohm R."/>
            <person name="Sun H."/>
            <person name="Tunlid A."/>
            <person name="Henrissat B."/>
            <person name="Grigoriev I.V."/>
            <person name="Hibbett D.S."/>
            <person name="Martin F."/>
        </authorList>
    </citation>
    <scope>NUCLEOTIDE SEQUENCE [LARGE SCALE GENOMIC DNA]</scope>
    <source>
        <strain evidence="3">h7</strain>
    </source>
</reference>
<protein>
    <recommendedName>
        <fullName evidence="1">F-box domain-containing protein</fullName>
    </recommendedName>
</protein>
<dbReference type="InterPro" id="IPR036047">
    <property type="entry name" value="F-box-like_dom_sf"/>
</dbReference>
<name>A0A0C3BQT8_HEBCY</name>
<dbReference type="Gene3D" id="3.80.10.10">
    <property type="entry name" value="Ribonuclease Inhibitor"/>
    <property type="match status" value="1"/>
</dbReference>
<evidence type="ECO:0000313" key="2">
    <source>
        <dbReference type="EMBL" id="KIM39020.1"/>
    </source>
</evidence>
<reference evidence="2 3" key="1">
    <citation type="submission" date="2014-04" db="EMBL/GenBank/DDBJ databases">
        <authorList>
            <consortium name="DOE Joint Genome Institute"/>
            <person name="Kuo A."/>
            <person name="Gay G."/>
            <person name="Dore J."/>
            <person name="Kohler A."/>
            <person name="Nagy L.G."/>
            <person name="Floudas D."/>
            <person name="Copeland A."/>
            <person name="Barry K.W."/>
            <person name="Cichocki N."/>
            <person name="Veneault-Fourrey C."/>
            <person name="LaButti K."/>
            <person name="Lindquist E.A."/>
            <person name="Lipzen A."/>
            <person name="Lundell T."/>
            <person name="Morin E."/>
            <person name="Murat C."/>
            <person name="Sun H."/>
            <person name="Tunlid A."/>
            <person name="Henrissat B."/>
            <person name="Grigoriev I.V."/>
            <person name="Hibbett D.S."/>
            <person name="Martin F."/>
            <person name="Nordberg H.P."/>
            <person name="Cantor M.N."/>
            <person name="Hua S.X."/>
        </authorList>
    </citation>
    <scope>NUCLEOTIDE SEQUENCE [LARGE SCALE GENOMIC DNA]</scope>
    <source>
        <strain evidence="3">h7</strain>
    </source>
</reference>
<keyword evidence="3" id="KW-1185">Reference proteome</keyword>
<gene>
    <name evidence="2" type="ORF">M413DRAFT_447385</name>
</gene>
<sequence>MSFCQLPPELLRPIFSHLPTSESEWCQSLRACALTCKAFVSPAQAYIFHTVGLSSESTARILLAKLESVPHIRTLVKRLPLGEIHRPWIQDSEALPDILRLLSPFVVSLDIHQRRRKHESPRFDFSSLSGLKYLEEILLREEDMRRPETTKYGDAALPSFLNHFPKLRAITLDAWVSNKTIDSKKPIAGPIFQLERLDVWCCCDALLLDWLTPALPMLRKLQFSYGAPSTYVINFIIKAGQSLQDLEIRGLGSQASNSVDLQALMTSVRTCASDLCSLNLVITGELPGHRPIQVVVQCLLHLGAHARLQHLTIEIFQYYCPVDGNPWDELQDLLVETRFPALRSVEFRVLLHSHSIPVPVEPYIAALPRLVKRGLLYVCHETRL</sequence>
<dbReference type="InterPro" id="IPR032675">
    <property type="entry name" value="LRR_dom_sf"/>
</dbReference>
<dbReference type="SUPFAM" id="SSF52047">
    <property type="entry name" value="RNI-like"/>
    <property type="match status" value="1"/>
</dbReference>
<dbReference type="InterPro" id="IPR001810">
    <property type="entry name" value="F-box_dom"/>
</dbReference>
<dbReference type="AlphaFoldDB" id="A0A0C3BQT8"/>
<dbReference type="EMBL" id="KN831787">
    <property type="protein sequence ID" value="KIM39020.1"/>
    <property type="molecule type" value="Genomic_DNA"/>
</dbReference>
<dbReference type="Proteomes" id="UP000053424">
    <property type="component" value="Unassembled WGS sequence"/>
</dbReference>
<organism evidence="2 3">
    <name type="scientific">Hebeloma cylindrosporum</name>
    <dbReference type="NCBI Taxonomy" id="76867"/>
    <lineage>
        <taxon>Eukaryota</taxon>
        <taxon>Fungi</taxon>
        <taxon>Dikarya</taxon>
        <taxon>Basidiomycota</taxon>
        <taxon>Agaricomycotina</taxon>
        <taxon>Agaricomycetes</taxon>
        <taxon>Agaricomycetidae</taxon>
        <taxon>Agaricales</taxon>
        <taxon>Agaricineae</taxon>
        <taxon>Hymenogastraceae</taxon>
        <taxon>Hebeloma</taxon>
    </lineage>
</organism>
<dbReference type="HOGENOM" id="CLU_059040_0_0_1"/>
<accession>A0A0C3BQT8</accession>
<dbReference type="CDD" id="cd09917">
    <property type="entry name" value="F-box_SF"/>
    <property type="match status" value="1"/>
</dbReference>
<evidence type="ECO:0000313" key="3">
    <source>
        <dbReference type="Proteomes" id="UP000053424"/>
    </source>
</evidence>